<feature type="region of interest" description="Disordered" evidence="8">
    <location>
        <begin position="257"/>
        <end position="276"/>
    </location>
</feature>
<dbReference type="PROSITE" id="PS50893">
    <property type="entry name" value="ABC_TRANSPORTER_2"/>
    <property type="match status" value="1"/>
</dbReference>
<dbReference type="EMBL" id="CP095072">
    <property type="protein sequence ID" value="UOQ48727.1"/>
    <property type="molecule type" value="Genomic_DNA"/>
</dbReference>
<evidence type="ECO:0000256" key="5">
    <source>
        <dbReference type="ARBA" id="ARBA00022885"/>
    </source>
</evidence>
<sequence>MEAILSIRDLVKVYGKETRALNGISLDFYPGEFIVVIGPSGAGKSTFIRCINRLVDPTAGDIVFDSQHMEKLSGRKLRDQRSKIGMIFQHYNLVSRTNVIKNVLHGQLSNTPLYKSLLGLYSQQDKQEAVELLKKVGLEDQMYKRADALSGGQMQRVGICRALLQRPKILLADEPIASLDPVSANIVMQQLHSISIEKQLTCVVNLHQVDYAKRYASRIIGIKKGEVVFDGSPSHLTDSIVRDIYEGKESQMTLQNKGGAASAFVNEDRQVSGAEQ</sequence>
<evidence type="ECO:0000256" key="1">
    <source>
        <dbReference type="ARBA" id="ARBA00022448"/>
    </source>
</evidence>
<keyword evidence="2" id="KW-1003">Cell membrane</keyword>
<dbReference type="InterPro" id="IPR003439">
    <property type="entry name" value="ABC_transporter-like_ATP-bd"/>
</dbReference>
<dbReference type="InterPro" id="IPR050086">
    <property type="entry name" value="MetN_ABC_transporter-like"/>
</dbReference>
<protein>
    <submittedName>
        <fullName evidence="10">Phosphonate ABC transporter ATP-binding protein</fullName>
    </submittedName>
</protein>
<accession>A0ABY4EWD4</accession>
<keyword evidence="4 10" id="KW-0067">ATP-binding</keyword>
<dbReference type="Gene3D" id="3.40.50.300">
    <property type="entry name" value="P-loop containing nucleotide triphosphate hydrolases"/>
    <property type="match status" value="1"/>
</dbReference>
<evidence type="ECO:0000256" key="2">
    <source>
        <dbReference type="ARBA" id="ARBA00022475"/>
    </source>
</evidence>
<gene>
    <name evidence="10" type="primary">phnC</name>
    <name evidence="10" type="ORF">MUN88_00765</name>
</gene>
<keyword evidence="11" id="KW-1185">Reference proteome</keyword>
<evidence type="ECO:0000313" key="10">
    <source>
        <dbReference type="EMBL" id="UOQ48727.1"/>
    </source>
</evidence>
<evidence type="ECO:0000256" key="4">
    <source>
        <dbReference type="ARBA" id="ARBA00022840"/>
    </source>
</evidence>
<evidence type="ECO:0000259" key="9">
    <source>
        <dbReference type="PROSITE" id="PS50893"/>
    </source>
</evidence>
<dbReference type="Proteomes" id="UP000831782">
    <property type="component" value="Chromosome"/>
</dbReference>
<keyword evidence="6" id="KW-1278">Translocase</keyword>
<dbReference type="PANTHER" id="PTHR43166">
    <property type="entry name" value="AMINO ACID IMPORT ATP-BINDING PROTEIN"/>
    <property type="match status" value="1"/>
</dbReference>
<keyword evidence="3" id="KW-0547">Nucleotide-binding</keyword>
<evidence type="ECO:0000256" key="6">
    <source>
        <dbReference type="ARBA" id="ARBA00022967"/>
    </source>
</evidence>
<dbReference type="PANTHER" id="PTHR43166:SF6">
    <property type="entry name" value="PHOSPHONATES IMPORT ATP-BINDING PROTEIN PHNC"/>
    <property type="match status" value="1"/>
</dbReference>
<name>A0ABY4EWD4_9BACI</name>
<keyword evidence="7" id="KW-0472">Membrane</keyword>
<keyword evidence="5" id="KW-0918">Phosphonate transport</keyword>
<dbReference type="InterPro" id="IPR017871">
    <property type="entry name" value="ABC_transporter-like_CS"/>
</dbReference>
<dbReference type="CDD" id="cd03256">
    <property type="entry name" value="ABC_PhnC_transporter"/>
    <property type="match status" value="1"/>
</dbReference>
<dbReference type="InterPro" id="IPR003593">
    <property type="entry name" value="AAA+_ATPase"/>
</dbReference>
<dbReference type="InterPro" id="IPR027417">
    <property type="entry name" value="P-loop_NTPase"/>
</dbReference>
<organism evidence="10 11">
    <name type="scientific">Gracilibacillus caseinilyticus</name>
    <dbReference type="NCBI Taxonomy" id="2932256"/>
    <lineage>
        <taxon>Bacteria</taxon>
        <taxon>Bacillati</taxon>
        <taxon>Bacillota</taxon>
        <taxon>Bacilli</taxon>
        <taxon>Bacillales</taxon>
        <taxon>Bacillaceae</taxon>
        <taxon>Gracilibacillus</taxon>
    </lineage>
</organism>
<dbReference type="SMART" id="SM00382">
    <property type="entry name" value="AAA"/>
    <property type="match status" value="1"/>
</dbReference>
<dbReference type="RefSeq" id="WP_244719698.1">
    <property type="nucleotide sequence ID" value="NZ_CP095072.1"/>
</dbReference>
<dbReference type="GO" id="GO:0005524">
    <property type="term" value="F:ATP binding"/>
    <property type="evidence" value="ECO:0007669"/>
    <property type="project" value="UniProtKB-KW"/>
</dbReference>
<feature type="domain" description="ABC transporter" evidence="9">
    <location>
        <begin position="5"/>
        <end position="249"/>
    </location>
</feature>
<dbReference type="InterPro" id="IPR012693">
    <property type="entry name" value="ABC_transpr_PhnC"/>
</dbReference>
<evidence type="ECO:0000256" key="7">
    <source>
        <dbReference type="ARBA" id="ARBA00023136"/>
    </source>
</evidence>
<dbReference type="NCBIfam" id="TIGR02315">
    <property type="entry name" value="ABC_phnC"/>
    <property type="match status" value="1"/>
</dbReference>
<keyword evidence="1" id="KW-0813">Transport</keyword>
<reference evidence="10 11" key="1">
    <citation type="submission" date="2022-04" db="EMBL/GenBank/DDBJ databases">
        <title>Gracilibacillus sp. isolated from saltern.</title>
        <authorList>
            <person name="Won M."/>
            <person name="Lee C.-M."/>
            <person name="Woen H.-Y."/>
            <person name="Kwon S.-W."/>
        </authorList>
    </citation>
    <scope>NUCLEOTIDE SEQUENCE [LARGE SCALE GENOMIC DNA]</scope>
    <source>
        <strain evidence="10 11">SSWR10-1</strain>
    </source>
</reference>
<dbReference type="Pfam" id="PF00005">
    <property type="entry name" value="ABC_tran"/>
    <property type="match status" value="1"/>
</dbReference>
<dbReference type="SUPFAM" id="SSF52540">
    <property type="entry name" value="P-loop containing nucleoside triphosphate hydrolases"/>
    <property type="match status" value="1"/>
</dbReference>
<proteinExistence type="predicted"/>
<evidence type="ECO:0000256" key="3">
    <source>
        <dbReference type="ARBA" id="ARBA00022741"/>
    </source>
</evidence>
<dbReference type="PROSITE" id="PS00211">
    <property type="entry name" value="ABC_TRANSPORTER_1"/>
    <property type="match status" value="1"/>
</dbReference>
<evidence type="ECO:0000313" key="11">
    <source>
        <dbReference type="Proteomes" id="UP000831782"/>
    </source>
</evidence>
<evidence type="ECO:0000256" key="8">
    <source>
        <dbReference type="SAM" id="MobiDB-lite"/>
    </source>
</evidence>